<reference evidence="2 3" key="1">
    <citation type="submission" date="2019-03" db="EMBL/GenBank/DDBJ databases">
        <title>Draft genome sequences of novel Actinobacteria.</title>
        <authorList>
            <person name="Sahin N."/>
            <person name="Ay H."/>
            <person name="Saygin H."/>
        </authorList>
    </citation>
    <scope>NUCLEOTIDE SEQUENCE [LARGE SCALE GENOMIC DNA]</scope>
    <source>
        <strain evidence="2 3">DSM 45347</strain>
    </source>
</reference>
<dbReference type="RefSeq" id="WP_131942253.1">
    <property type="nucleotide sequence ID" value="NZ_BAAAMX010000062.1"/>
</dbReference>
<dbReference type="PANTHER" id="PTHR46844">
    <property type="entry name" value="SLR5058 PROTEIN"/>
    <property type="match status" value="1"/>
</dbReference>
<dbReference type="InterPro" id="IPR007111">
    <property type="entry name" value="NACHT_NTPase"/>
</dbReference>
<feature type="domain" description="NACHT" evidence="1">
    <location>
        <begin position="302"/>
        <end position="429"/>
    </location>
</feature>
<sequence>MGSAEPMKEGRAALAEALRAATVMVSADDRIGTGFFVAPGQVLTCAHVVTAPGSEPPEHVVGHWGDREFKLVVTPSGFLQEHDLALLKVVGELDHPVACLAEQMEPGDELWAYGHPGGAYRQGDVIRSVYDGPSVNAEGVELLRVTEGRAIEGFSGGPVLNWRTGGVCGVLRRADAPPGGPPGARLIGAARIFEAVPELKPPSVPSPDRLPWFRLLDERQLAAGRWCHPSPRLRGYLEAAQLTAREHPYRLALANAPELGSVYLRQQASPVIRGQEAKGDGDDPAVEARPVRADLLLEGDRRCVFVVGGPGAGKSSLLRHLAETSAGRWLDGAGAPGVPVLVPAGALAADCPLPEALADGVTAALGARLADRRLAELFEDEPLPGVPWVVLVDGVDEILDPERRRRVLETVAFWRSRSSRYSFLVTTRPLPQGQLDRFREDGLPFYEIEPFSPDQLPEFAGKWFSALGMPDPDALVVSFLDRLALSRLNRLAEIPLIATMLCVVFANHEGRRLPPSRVGLYEEFVSLLMAKRHTQMNALERLQQRMKPYGTAAEQAVDTLLAGLRPLLDHIADQRLGGQGREALLDLAIAHVADLRPAHLPAGEWRNLVEEVLRLSGLVVERSGELEFFHQTILEYLAVCARETPADIVPEMNFGMILGRSSFALLRSAVLIERSPGQARDVAVALRDTGLAGMAFLAALVNDGVEFPDDVVDEVRSELEELSAGTDGGWSRRQSDALEALTLIDPDLGFAYWKRFATDGGLDHFERREAIRGLVRAGPGRAAAVLEPLALKWETPFPVQQAIVYELTVLSRRRSDELLARMALAEHIAGETRRWAAAGLLDRLDLPTRAEILGTIASGSVLPGSYRQWAAARLFAQDPPLGADALTAVAEDRTVPGPDRLSAVATMVGVFVHGLDLRPRAAELFAAIAFDPAVEASYRVKAARELMQLRGEPARRAFALVAADRYADGVSRARAAAALADFDAVQAIAALSEITADPASGADGRLEAALALAWLSRPRAANALLALAADRRVPEDDRAAAAHHLDWVDRSALPSALTAIAHDERIAGAHRTRAALRLSRLTPETGRLTLEALVTADAISAPDRLEIACRLAALDSPDAQAALASLSAERDLDGARRLHAALEAGTPDLLAALATDTSLDGMHRVRAAFELAATDRARGMAALAALSKDPTTDDARAESIRAEIANVKRARKNYFRSDEAIGEPPEVDLTGIISYRVLAARLLAFYDRKAAIDHLTALTSAPDEDVADQALTTLAKDFS</sequence>
<dbReference type="OrthoDB" id="135105at2"/>
<dbReference type="Gene3D" id="2.40.10.120">
    <property type="match status" value="1"/>
</dbReference>
<dbReference type="GO" id="GO:0008233">
    <property type="term" value="F:peptidase activity"/>
    <property type="evidence" value="ECO:0007669"/>
    <property type="project" value="UniProtKB-KW"/>
</dbReference>
<dbReference type="InterPro" id="IPR027417">
    <property type="entry name" value="P-loop_NTPase"/>
</dbReference>
<dbReference type="EMBL" id="SMJW01000126">
    <property type="protein sequence ID" value="TDC12495.1"/>
    <property type="molecule type" value="Genomic_DNA"/>
</dbReference>
<keyword evidence="3" id="KW-1185">Reference proteome</keyword>
<proteinExistence type="predicted"/>
<evidence type="ECO:0000313" key="2">
    <source>
        <dbReference type="EMBL" id="TDC12495.1"/>
    </source>
</evidence>
<dbReference type="Gene3D" id="3.40.50.300">
    <property type="entry name" value="P-loop containing nucleotide triphosphate hydrolases"/>
    <property type="match status" value="1"/>
</dbReference>
<protein>
    <submittedName>
        <fullName evidence="2">Serine protease</fullName>
    </submittedName>
</protein>
<dbReference type="Proteomes" id="UP000295431">
    <property type="component" value="Unassembled WGS sequence"/>
</dbReference>
<dbReference type="SMART" id="SM00567">
    <property type="entry name" value="EZ_HEAT"/>
    <property type="match status" value="6"/>
</dbReference>
<dbReference type="SUPFAM" id="SSF50494">
    <property type="entry name" value="Trypsin-like serine proteases"/>
    <property type="match status" value="1"/>
</dbReference>
<gene>
    <name evidence="2" type="ORF">E1284_23275</name>
</gene>
<keyword evidence="2" id="KW-0378">Hydrolase</keyword>
<dbReference type="GO" id="GO:0006508">
    <property type="term" value="P:proteolysis"/>
    <property type="evidence" value="ECO:0007669"/>
    <property type="project" value="UniProtKB-KW"/>
</dbReference>
<name>A0A4R4NSV0_9ACTN</name>
<dbReference type="Pfam" id="PF13365">
    <property type="entry name" value="Trypsin_2"/>
    <property type="match status" value="1"/>
</dbReference>
<dbReference type="SUPFAM" id="SSF52540">
    <property type="entry name" value="P-loop containing nucleoside triphosphate hydrolases"/>
    <property type="match status" value="1"/>
</dbReference>
<dbReference type="InterPro" id="IPR009003">
    <property type="entry name" value="Peptidase_S1_PA"/>
</dbReference>
<comment type="caution">
    <text evidence="2">The sequence shown here is derived from an EMBL/GenBank/DDBJ whole genome shotgun (WGS) entry which is preliminary data.</text>
</comment>
<dbReference type="PROSITE" id="PS50837">
    <property type="entry name" value="NACHT"/>
    <property type="match status" value="1"/>
</dbReference>
<dbReference type="InterPro" id="IPR004155">
    <property type="entry name" value="PBS_lyase_HEAT"/>
</dbReference>
<organism evidence="2 3">
    <name type="scientific">Actinomadura bangladeshensis</name>
    <dbReference type="NCBI Taxonomy" id="453573"/>
    <lineage>
        <taxon>Bacteria</taxon>
        <taxon>Bacillati</taxon>
        <taxon>Actinomycetota</taxon>
        <taxon>Actinomycetes</taxon>
        <taxon>Streptosporangiales</taxon>
        <taxon>Thermomonosporaceae</taxon>
        <taxon>Actinomadura</taxon>
    </lineage>
</organism>
<dbReference type="Pfam" id="PF05729">
    <property type="entry name" value="NACHT"/>
    <property type="match status" value="1"/>
</dbReference>
<dbReference type="AlphaFoldDB" id="A0A4R4NSV0"/>
<accession>A0A4R4NSV0</accession>
<dbReference type="PANTHER" id="PTHR46844:SF1">
    <property type="entry name" value="SLR5058 PROTEIN"/>
    <property type="match status" value="1"/>
</dbReference>
<keyword evidence="2" id="KW-0645">Protease</keyword>
<evidence type="ECO:0000313" key="3">
    <source>
        <dbReference type="Proteomes" id="UP000295431"/>
    </source>
</evidence>
<evidence type="ECO:0000259" key="1">
    <source>
        <dbReference type="PROSITE" id="PS50837"/>
    </source>
</evidence>